<keyword evidence="2" id="KW-0812">Transmembrane</keyword>
<dbReference type="Proteomes" id="UP001168821">
    <property type="component" value="Unassembled WGS sequence"/>
</dbReference>
<evidence type="ECO:0000313" key="3">
    <source>
        <dbReference type="EMBL" id="KAJ3656289.1"/>
    </source>
</evidence>
<feature type="region of interest" description="Disordered" evidence="1">
    <location>
        <begin position="89"/>
        <end position="108"/>
    </location>
</feature>
<sequence length="108" mass="12789">MDMNLKYCQSCHSNLLTWLIFNVLIVLKIVSVLILYGECHQKLLWRRECMPKDSFEGIPLGLVNLPISYSELEKLENYRNIVEDTPVDQDSNISRRENSRNNRRRFSN</sequence>
<keyword evidence="4" id="KW-1185">Reference proteome</keyword>
<reference evidence="3" key="1">
    <citation type="journal article" date="2023" name="G3 (Bethesda)">
        <title>Whole genome assemblies of Zophobas morio and Tenebrio molitor.</title>
        <authorList>
            <person name="Kaur S."/>
            <person name="Stinson S.A."/>
            <person name="diCenzo G.C."/>
        </authorList>
    </citation>
    <scope>NUCLEOTIDE SEQUENCE</scope>
    <source>
        <strain evidence="3">QUZm001</strain>
    </source>
</reference>
<name>A0AA38MHP1_9CUCU</name>
<accession>A0AA38MHP1</accession>
<organism evidence="3 4">
    <name type="scientific">Zophobas morio</name>
    <dbReference type="NCBI Taxonomy" id="2755281"/>
    <lineage>
        <taxon>Eukaryota</taxon>
        <taxon>Metazoa</taxon>
        <taxon>Ecdysozoa</taxon>
        <taxon>Arthropoda</taxon>
        <taxon>Hexapoda</taxon>
        <taxon>Insecta</taxon>
        <taxon>Pterygota</taxon>
        <taxon>Neoptera</taxon>
        <taxon>Endopterygota</taxon>
        <taxon>Coleoptera</taxon>
        <taxon>Polyphaga</taxon>
        <taxon>Cucujiformia</taxon>
        <taxon>Tenebrionidae</taxon>
        <taxon>Zophobas</taxon>
    </lineage>
</organism>
<feature type="transmembrane region" description="Helical" evidence="2">
    <location>
        <begin position="15"/>
        <end position="37"/>
    </location>
</feature>
<evidence type="ECO:0000256" key="1">
    <source>
        <dbReference type="SAM" id="MobiDB-lite"/>
    </source>
</evidence>
<protein>
    <submittedName>
        <fullName evidence="3">Uncharacterized protein</fullName>
    </submittedName>
</protein>
<keyword evidence="2" id="KW-0472">Membrane</keyword>
<dbReference type="EMBL" id="JALNTZ010000004">
    <property type="protein sequence ID" value="KAJ3656289.1"/>
    <property type="molecule type" value="Genomic_DNA"/>
</dbReference>
<keyword evidence="2" id="KW-1133">Transmembrane helix</keyword>
<gene>
    <name evidence="3" type="ORF">Zmor_015376</name>
</gene>
<dbReference type="AlphaFoldDB" id="A0AA38MHP1"/>
<comment type="caution">
    <text evidence="3">The sequence shown here is derived from an EMBL/GenBank/DDBJ whole genome shotgun (WGS) entry which is preliminary data.</text>
</comment>
<evidence type="ECO:0000313" key="4">
    <source>
        <dbReference type="Proteomes" id="UP001168821"/>
    </source>
</evidence>
<proteinExistence type="predicted"/>
<evidence type="ECO:0000256" key="2">
    <source>
        <dbReference type="SAM" id="Phobius"/>
    </source>
</evidence>